<name>A0ABS9CIH0_9BACT</name>
<evidence type="ECO:0000256" key="1">
    <source>
        <dbReference type="ARBA" id="ARBA00004442"/>
    </source>
</evidence>
<sequence>MNLRANVQVLSKQYSPISLPTVFIGENNVMNPEYQIDGRVIVNSGIDCQYSKIKASVDFYNMLNKDYYQGGSFILPIPQQKFNFLAKVSYVF</sequence>
<evidence type="ECO:0008006" key="6">
    <source>
        <dbReference type="Google" id="ProtNLM"/>
    </source>
</evidence>
<keyword evidence="2" id="KW-0472">Membrane</keyword>
<dbReference type="Gene3D" id="2.40.170.20">
    <property type="entry name" value="TonB-dependent receptor, beta-barrel domain"/>
    <property type="match status" value="1"/>
</dbReference>
<comment type="caution">
    <text evidence="4">The sequence shown here is derived from an EMBL/GenBank/DDBJ whole genome shotgun (WGS) entry which is preliminary data.</text>
</comment>
<keyword evidence="5" id="KW-1185">Reference proteome</keyword>
<reference evidence="4 5" key="1">
    <citation type="submission" date="2020-12" db="EMBL/GenBank/DDBJ databases">
        <title>Whole genome sequences of gut porcine anaerobes.</title>
        <authorList>
            <person name="Kubasova T."/>
            <person name="Jahodarova E."/>
            <person name="Rychlik I."/>
        </authorList>
    </citation>
    <scope>NUCLEOTIDE SEQUENCE [LARGE SCALE GENOMIC DNA]</scope>
    <source>
        <strain evidence="4 5">An925</strain>
    </source>
</reference>
<proteinExistence type="predicted"/>
<evidence type="ECO:0000313" key="5">
    <source>
        <dbReference type="Proteomes" id="UP001200470"/>
    </source>
</evidence>
<evidence type="ECO:0000256" key="3">
    <source>
        <dbReference type="ARBA" id="ARBA00023237"/>
    </source>
</evidence>
<dbReference type="InterPro" id="IPR036942">
    <property type="entry name" value="Beta-barrel_TonB_sf"/>
</dbReference>
<dbReference type="EMBL" id="JADYTN010000014">
    <property type="protein sequence ID" value="MCF2563974.1"/>
    <property type="molecule type" value="Genomic_DNA"/>
</dbReference>
<organism evidence="4 5">
    <name type="scientific">Xylanibacter brevis</name>
    <dbReference type="NCBI Taxonomy" id="83231"/>
    <lineage>
        <taxon>Bacteria</taxon>
        <taxon>Pseudomonadati</taxon>
        <taxon>Bacteroidota</taxon>
        <taxon>Bacteroidia</taxon>
        <taxon>Bacteroidales</taxon>
        <taxon>Prevotellaceae</taxon>
        <taxon>Xylanibacter</taxon>
    </lineage>
</organism>
<gene>
    <name evidence="4" type="ORF">I6E12_07605</name>
</gene>
<dbReference type="RefSeq" id="WP_094391827.1">
    <property type="nucleotide sequence ID" value="NZ_JADYTN010000014.1"/>
</dbReference>
<evidence type="ECO:0000313" key="4">
    <source>
        <dbReference type="EMBL" id="MCF2563974.1"/>
    </source>
</evidence>
<comment type="subcellular location">
    <subcellularLocation>
        <location evidence="1">Cell outer membrane</location>
    </subcellularLocation>
</comment>
<protein>
    <recommendedName>
        <fullName evidence="6">TonB-dependent receptor-like beta-barrel domain-containing protein</fullName>
    </recommendedName>
</protein>
<dbReference type="Proteomes" id="UP001200470">
    <property type="component" value="Unassembled WGS sequence"/>
</dbReference>
<evidence type="ECO:0000256" key="2">
    <source>
        <dbReference type="ARBA" id="ARBA00023136"/>
    </source>
</evidence>
<accession>A0ABS9CIH0</accession>
<keyword evidence="3" id="KW-0998">Cell outer membrane</keyword>